<dbReference type="Pfam" id="PF00153">
    <property type="entry name" value="Mito_carr"/>
    <property type="match status" value="3"/>
</dbReference>
<dbReference type="GO" id="GO:0005743">
    <property type="term" value="C:mitochondrial inner membrane"/>
    <property type="evidence" value="ECO:0007669"/>
    <property type="project" value="UniProtKB-SubCell"/>
</dbReference>
<evidence type="ECO:0000256" key="7">
    <source>
        <dbReference type="ARBA" id="ARBA00022989"/>
    </source>
</evidence>
<evidence type="ECO:0000313" key="14">
    <source>
        <dbReference type="Proteomes" id="UP001162131"/>
    </source>
</evidence>
<keyword evidence="7 12" id="KW-1133">Transmembrane helix</keyword>
<keyword evidence="5" id="KW-0677">Repeat</keyword>
<dbReference type="SUPFAM" id="SSF103506">
    <property type="entry name" value="Mitochondrial carrier"/>
    <property type="match status" value="1"/>
</dbReference>
<keyword evidence="4 10" id="KW-0812">Transmembrane</keyword>
<comment type="caution">
    <text evidence="13">The sequence shown here is derived from an EMBL/GenBank/DDBJ whole genome shotgun (WGS) entry which is preliminary data.</text>
</comment>
<reference evidence="13" key="1">
    <citation type="submission" date="2021-09" db="EMBL/GenBank/DDBJ databases">
        <authorList>
            <consortium name="AG Swart"/>
            <person name="Singh M."/>
            <person name="Singh A."/>
            <person name="Seah K."/>
            <person name="Emmerich C."/>
        </authorList>
    </citation>
    <scope>NUCLEOTIDE SEQUENCE</scope>
    <source>
        <strain evidence="13">ATCC30299</strain>
    </source>
</reference>
<comment type="subcellular location">
    <subcellularLocation>
        <location evidence="1">Mitochondrion inner membrane</location>
        <topology evidence="1">Multi-pass membrane protein</topology>
    </subcellularLocation>
</comment>
<evidence type="ECO:0000256" key="3">
    <source>
        <dbReference type="ARBA" id="ARBA00022448"/>
    </source>
</evidence>
<accession>A0AAU9JR67</accession>
<keyword evidence="9 10" id="KW-0472">Membrane</keyword>
<protein>
    <submittedName>
        <fullName evidence="13">Uncharacterized protein</fullName>
    </submittedName>
</protein>
<dbReference type="AlphaFoldDB" id="A0AAU9JR67"/>
<organism evidence="13 14">
    <name type="scientific">Blepharisma stoltei</name>
    <dbReference type="NCBI Taxonomy" id="1481888"/>
    <lineage>
        <taxon>Eukaryota</taxon>
        <taxon>Sar</taxon>
        <taxon>Alveolata</taxon>
        <taxon>Ciliophora</taxon>
        <taxon>Postciliodesmatophora</taxon>
        <taxon>Heterotrichea</taxon>
        <taxon>Heterotrichida</taxon>
        <taxon>Blepharismidae</taxon>
        <taxon>Blepharisma</taxon>
    </lineage>
</organism>
<comment type="similarity">
    <text evidence="2 11">Belongs to the mitochondrial carrier (TC 2.A.29) family.</text>
</comment>
<dbReference type="InterPro" id="IPR044677">
    <property type="entry name" value="SLC25A3/Pic2/Mir1-like"/>
</dbReference>
<dbReference type="FunFam" id="1.50.40.10:FF:000046">
    <property type="entry name" value="Phosphate carrier protein, mitochondrial"/>
    <property type="match status" value="1"/>
</dbReference>
<dbReference type="PROSITE" id="PS50920">
    <property type="entry name" value="SOLCAR"/>
    <property type="match status" value="3"/>
</dbReference>
<proteinExistence type="inferred from homology"/>
<dbReference type="EMBL" id="CAJZBQ010000048">
    <property type="protein sequence ID" value="CAG9329732.1"/>
    <property type="molecule type" value="Genomic_DNA"/>
</dbReference>
<evidence type="ECO:0000256" key="12">
    <source>
        <dbReference type="SAM" id="Phobius"/>
    </source>
</evidence>
<evidence type="ECO:0000256" key="10">
    <source>
        <dbReference type="PROSITE-ProRule" id="PRU00282"/>
    </source>
</evidence>
<dbReference type="PANTHER" id="PTHR45671:SF10">
    <property type="entry name" value="SOLUTE CARRIER FAMILY 25 MEMBER 3"/>
    <property type="match status" value="1"/>
</dbReference>
<gene>
    <name evidence="13" type="ORF">BSTOLATCC_MIC49352</name>
</gene>
<evidence type="ECO:0000313" key="13">
    <source>
        <dbReference type="EMBL" id="CAG9329732.1"/>
    </source>
</evidence>
<keyword evidence="14" id="KW-1185">Reference proteome</keyword>
<keyword evidence="3 11" id="KW-0813">Transport</keyword>
<evidence type="ECO:0000256" key="1">
    <source>
        <dbReference type="ARBA" id="ARBA00004448"/>
    </source>
</evidence>
<dbReference type="InterPro" id="IPR018108">
    <property type="entry name" value="MCP_transmembrane"/>
</dbReference>
<dbReference type="GO" id="GO:1990547">
    <property type="term" value="P:mitochondrial phosphate ion transmembrane transport"/>
    <property type="evidence" value="ECO:0007669"/>
    <property type="project" value="InterPro"/>
</dbReference>
<feature type="transmembrane region" description="Helical" evidence="12">
    <location>
        <begin position="292"/>
        <end position="310"/>
    </location>
</feature>
<feature type="repeat" description="Solcar" evidence="10">
    <location>
        <begin position="30"/>
        <end position="113"/>
    </location>
</feature>
<evidence type="ECO:0000256" key="8">
    <source>
        <dbReference type="ARBA" id="ARBA00023128"/>
    </source>
</evidence>
<dbReference type="Proteomes" id="UP001162131">
    <property type="component" value="Unassembled WGS sequence"/>
</dbReference>
<name>A0AAU9JR67_9CILI</name>
<dbReference type="InterPro" id="IPR023395">
    <property type="entry name" value="MCP_dom_sf"/>
</dbReference>
<evidence type="ECO:0000256" key="5">
    <source>
        <dbReference type="ARBA" id="ARBA00022737"/>
    </source>
</evidence>
<feature type="repeat" description="Solcar" evidence="10">
    <location>
        <begin position="233"/>
        <end position="316"/>
    </location>
</feature>
<evidence type="ECO:0000256" key="4">
    <source>
        <dbReference type="ARBA" id="ARBA00022692"/>
    </source>
</evidence>
<feature type="transmembrane region" description="Helical" evidence="12">
    <location>
        <begin position="233"/>
        <end position="253"/>
    </location>
</feature>
<keyword evidence="6" id="KW-0999">Mitochondrion inner membrane</keyword>
<evidence type="ECO:0000256" key="2">
    <source>
        <dbReference type="ARBA" id="ARBA00006375"/>
    </source>
</evidence>
<sequence length="329" mass="36273">MLQQLFGSKPVHCAGPAPAAGAHGEVHDLSYYLKCMAGGVFACGLTHTAVVPIDIVKCRLQADPTKLKGMGDAYRALNASGKSWMTLGWLPTFIGYSFQGMAKFGFYEVFKDLYGGVTESLLGADKAYSFRTLTYALSSASAEFFADILLCPFEAVKVRIQTSPEGTFPTTFGPAWNKVSANEGINGFYKGITPLWCRQIPYTIMKFVVFERTVEFIFKNILHATRDDYGKKFNLGITFLSGYIAGVVCALVSHPADTLFTAYNKKQTEGAFMEEIKKIYAGMPAGGLWKGLIPRIIMIGTLTGLQWWLYDTWKTWWGLKPTGSTGPKK</sequence>
<dbReference type="PANTHER" id="PTHR45671">
    <property type="entry name" value="SOLUTE CARRIER FAMILY 25 (MITOCHONDRIAL CARRIER PHOSPHATE CARRIER), MEMBER 3, LIKE-RELATED-RELATED"/>
    <property type="match status" value="1"/>
</dbReference>
<dbReference type="Gene3D" id="1.50.40.10">
    <property type="entry name" value="Mitochondrial carrier domain"/>
    <property type="match status" value="2"/>
</dbReference>
<feature type="repeat" description="Solcar" evidence="10">
    <location>
        <begin position="130"/>
        <end position="216"/>
    </location>
</feature>
<evidence type="ECO:0000256" key="11">
    <source>
        <dbReference type="RuleBase" id="RU000488"/>
    </source>
</evidence>
<evidence type="ECO:0000256" key="9">
    <source>
        <dbReference type="ARBA" id="ARBA00023136"/>
    </source>
</evidence>
<dbReference type="GO" id="GO:0005315">
    <property type="term" value="F:phosphate transmembrane transporter activity"/>
    <property type="evidence" value="ECO:0007669"/>
    <property type="project" value="InterPro"/>
</dbReference>
<evidence type="ECO:0000256" key="6">
    <source>
        <dbReference type="ARBA" id="ARBA00022792"/>
    </source>
</evidence>
<keyword evidence="8" id="KW-0496">Mitochondrion</keyword>